<dbReference type="SMART" id="SM00225">
    <property type="entry name" value="BTB"/>
    <property type="match status" value="1"/>
</dbReference>
<dbReference type="Proteomes" id="UP000887577">
    <property type="component" value="Unplaced"/>
</dbReference>
<sequence length="394" mass="45945">MSAGFFWRSEQMDAKQNLYEMEMECIKAFKAQDPDDFDVVFEIDGKKLYADKCKLCRLSPTFKSMLSERWTSKNAVIEIKDYSFQDFKTFLTFIYCGECFLSDANIFDMVDIAEFYGVPAFQRACDYYLSKMKVTFDNFFQLLELSNKYTMIQMKKVLEFFICNNLAAFIKSENFLNLEKSDMKDVVAANQKAFRLEQVFEAVYKWAEFRALKKQESDGNFNLNDAIKEELTDILPFFKFQEMNIQFLIKFVVKKSFLFSGDKLSDILWSARGKVYVKIFDANNKIMKGILNCPDMNKIGEVIQSQKNIIYGSRYSWKTRQVKPSAPSKIIKKSTSAFASEWYLIYDGIGDLAVKHGTKVEDDHYILAEMYAENGFYLTPKCKIEILSDPVELF</sequence>
<dbReference type="AlphaFoldDB" id="A0A914YXJ6"/>
<dbReference type="Pfam" id="PF07707">
    <property type="entry name" value="BACK"/>
    <property type="match status" value="1"/>
</dbReference>
<evidence type="ECO:0000313" key="2">
    <source>
        <dbReference type="Proteomes" id="UP000887577"/>
    </source>
</evidence>
<dbReference type="InterPro" id="IPR000210">
    <property type="entry name" value="BTB/POZ_dom"/>
</dbReference>
<dbReference type="SUPFAM" id="SSF54695">
    <property type="entry name" value="POZ domain"/>
    <property type="match status" value="1"/>
</dbReference>
<organism evidence="2 3">
    <name type="scientific">Panagrolaimus superbus</name>
    <dbReference type="NCBI Taxonomy" id="310955"/>
    <lineage>
        <taxon>Eukaryota</taxon>
        <taxon>Metazoa</taxon>
        <taxon>Ecdysozoa</taxon>
        <taxon>Nematoda</taxon>
        <taxon>Chromadorea</taxon>
        <taxon>Rhabditida</taxon>
        <taxon>Tylenchina</taxon>
        <taxon>Panagrolaimomorpha</taxon>
        <taxon>Panagrolaimoidea</taxon>
        <taxon>Panagrolaimidae</taxon>
        <taxon>Panagrolaimus</taxon>
    </lineage>
</organism>
<protein>
    <submittedName>
        <fullName evidence="3">BTB domain-containing protein</fullName>
    </submittedName>
</protein>
<keyword evidence="2" id="KW-1185">Reference proteome</keyword>
<dbReference type="CDD" id="cd18186">
    <property type="entry name" value="BTB_POZ_ZBTB_KLHL-like"/>
    <property type="match status" value="1"/>
</dbReference>
<dbReference type="Pfam" id="PF00651">
    <property type="entry name" value="BTB"/>
    <property type="match status" value="1"/>
</dbReference>
<reference evidence="3" key="1">
    <citation type="submission" date="2022-11" db="UniProtKB">
        <authorList>
            <consortium name="WormBaseParasite"/>
        </authorList>
    </citation>
    <scope>IDENTIFICATION</scope>
</reference>
<evidence type="ECO:0000313" key="3">
    <source>
        <dbReference type="WBParaSite" id="PSU_v2.g4827.t1"/>
    </source>
</evidence>
<accession>A0A914YXJ6</accession>
<dbReference type="Gene3D" id="1.25.40.420">
    <property type="match status" value="1"/>
</dbReference>
<dbReference type="PANTHER" id="PTHR45632">
    <property type="entry name" value="LD33804P"/>
    <property type="match status" value="1"/>
</dbReference>
<dbReference type="PROSITE" id="PS50097">
    <property type="entry name" value="BTB"/>
    <property type="match status" value="1"/>
</dbReference>
<evidence type="ECO:0000259" key="1">
    <source>
        <dbReference type="PROSITE" id="PS50097"/>
    </source>
</evidence>
<dbReference type="InterPro" id="IPR011333">
    <property type="entry name" value="SKP1/BTB/POZ_sf"/>
</dbReference>
<dbReference type="CDD" id="cd14733">
    <property type="entry name" value="BACK"/>
    <property type="match status" value="1"/>
</dbReference>
<feature type="domain" description="BTB" evidence="1">
    <location>
        <begin position="37"/>
        <end position="103"/>
    </location>
</feature>
<dbReference type="InterPro" id="IPR011705">
    <property type="entry name" value="BACK"/>
</dbReference>
<name>A0A914YXJ6_9BILA</name>
<dbReference type="Gene3D" id="3.30.710.10">
    <property type="entry name" value="Potassium Channel Kv1.1, Chain A"/>
    <property type="match status" value="1"/>
</dbReference>
<dbReference type="WBParaSite" id="PSU_v2.g4827.t1">
    <property type="protein sequence ID" value="PSU_v2.g4827.t1"/>
    <property type="gene ID" value="PSU_v2.g4827"/>
</dbReference>
<proteinExistence type="predicted"/>